<comment type="function">
    <text evidence="4">Component of the ribosome.</text>
</comment>
<accession>A0A5J4VB70</accession>
<dbReference type="InterPro" id="IPR029064">
    <property type="entry name" value="Ribosomal_eL30-like_sf"/>
</dbReference>
<proteinExistence type="inferred from homology"/>
<evidence type="ECO:0000256" key="1">
    <source>
        <dbReference type="ARBA" id="ARBA00007337"/>
    </source>
</evidence>
<dbReference type="Proteomes" id="UP000324800">
    <property type="component" value="Unassembled WGS sequence"/>
</dbReference>
<dbReference type="InterPro" id="IPR018492">
    <property type="entry name" value="Ribosomal_eL8/Nhp2"/>
</dbReference>
<dbReference type="PANTHER" id="PTHR23105">
    <property type="entry name" value="RIBOSOMAL PROTEIN L7AE FAMILY MEMBER"/>
    <property type="match status" value="1"/>
</dbReference>
<feature type="domain" description="Ribosomal protein eL8/eL30/eS12/Gadd45" evidence="5">
    <location>
        <begin position="38"/>
        <end position="114"/>
    </location>
</feature>
<keyword evidence="2 4" id="KW-0689">Ribosomal protein</keyword>
<dbReference type="GO" id="GO:0022625">
    <property type="term" value="C:cytosolic large ribosomal subunit"/>
    <property type="evidence" value="ECO:0007669"/>
    <property type="project" value="UniProtKB-UniRule"/>
</dbReference>
<dbReference type="Pfam" id="PF01248">
    <property type="entry name" value="Ribosomal_L7Ae"/>
    <property type="match status" value="1"/>
</dbReference>
<dbReference type="GO" id="GO:0003723">
    <property type="term" value="F:RNA binding"/>
    <property type="evidence" value="ECO:0007669"/>
    <property type="project" value="UniProtKB-UniRule"/>
</dbReference>
<dbReference type="PROSITE" id="PS01082">
    <property type="entry name" value="RIBOSOMAL_L7AE"/>
    <property type="match status" value="1"/>
</dbReference>
<protein>
    <recommendedName>
        <fullName evidence="4">60S ribosomal protein L7a</fullName>
    </recommendedName>
</protein>
<comment type="similarity">
    <text evidence="1 4">Belongs to the eukaryotic ribosomal protein eL8 family.</text>
</comment>
<dbReference type="AlphaFoldDB" id="A0A5J4VB70"/>
<organism evidence="6 7">
    <name type="scientific">Streblomastix strix</name>
    <dbReference type="NCBI Taxonomy" id="222440"/>
    <lineage>
        <taxon>Eukaryota</taxon>
        <taxon>Metamonada</taxon>
        <taxon>Preaxostyla</taxon>
        <taxon>Oxymonadida</taxon>
        <taxon>Streblomastigidae</taxon>
        <taxon>Streblomastix</taxon>
    </lineage>
</organism>
<dbReference type="InterPro" id="IPR004037">
    <property type="entry name" value="Ribosomal_eL8-like_CS"/>
</dbReference>
<dbReference type="SUPFAM" id="SSF55315">
    <property type="entry name" value="L30e-like"/>
    <property type="match status" value="1"/>
</dbReference>
<reference evidence="6 7" key="1">
    <citation type="submission" date="2019-03" db="EMBL/GenBank/DDBJ databases">
        <title>Single cell metagenomics reveals metabolic interactions within the superorganism composed of flagellate Streblomastix strix and complex community of Bacteroidetes bacteria on its surface.</title>
        <authorList>
            <person name="Treitli S.C."/>
            <person name="Kolisko M."/>
            <person name="Husnik F."/>
            <person name="Keeling P."/>
            <person name="Hampl V."/>
        </authorList>
    </citation>
    <scope>NUCLEOTIDE SEQUENCE [LARGE SCALE GENOMIC DNA]</scope>
    <source>
        <strain evidence="6">ST1C</strain>
    </source>
</reference>
<sequence length="170" mass="18947">KLIKKYKPETPGQKKLRRLELAKAKTEKKPIDQTKPFLLKFGVNHIATLVEQKKAKLVIIANNVDPIEHVIWLPTLCRKMGVPYVIVKGKARLGSAVNLKTATSVAFTTVKPEDLGEFEKIVTLAKANYNDKADQIVRAVGGGKLGQRSSHAVKKREEALRKAQLMKVEN</sequence>
<comment type="caution">
    <text evidence="6">The sequence shown here is derived from an EMBL/GenBank/DDBJ whole genome shotgun (WGS) entry which is preliminary data.</text>
</comment>
<dbReference type="PRINTS" id="PR00881">
    <property type="entry name" value="L7ARS6FAMILY"/>
</dbReference>
<evidence type="ECO:0000313" key="6">
    <source>
        <dbReference type="EMBL" id="KAA6379634.1"/>
    </source>
</evidence>
<evidence type="ECO:0000259" key="5">
    <source>
        <dbReference type="Pfam" id="PF01248"/>
    </source>
</evidence>
<evidence type="ECO:0000256" key="2">
    <source>
        <dbReference type="ARBA" id="ARBA00022980"/>
    </source>
</evidence>
<evidence type="ECO:0000256" key="3">
    <source>
        <dbReference type="ARBA" id="ARBA00023274"/>
    </source>
</evidence>
<evidence type="ECO:0000313" key="7">
    <source>
        <dbReference type="Proteomes" id="UP000324800"/>
    </source>
</evidence>
<name>A0A5J4VB70_9EUKA</name>
<keyword evidence="3 4" id="KW-0687">Ribonucleoprotein</keyword>
<dbReference type="EMBL" id="SNRW01008368">
    <property type="protein sequence ID" value="KAA6379634.1"/>
    <property type="molecule type" value="Genomic_DNA"/>
</dbReference>
<gene>
    <name evidence="6" type="ORF">EZS28_024837</name>
</gene>
<dbReference type="Gene3D" id="3.30.1330.30">
    <property type="match status" value="1"/>
</dbReference>
<dbReference type="GO" id="GO:0042254">
    <property type="term" value="P:ribosome biogenesis"/>
    <property type="evidence" value="ECO:0007669"/>
    <property type="project" value="InterPro"/>
</dbReference>
<dbReference type="PRINTS" id="PR00882">
    <property type="entry name" value="RIBOSOMALL7A"/>
</dbReference>
<feature type="non-terminal residue" evidence="6">
    <location>
        <position position="1"/>
    </location>
</feature>
<evidence type="ECO:0000256" key="4">
    <source>
        <dbReference type="RuleBase" id="RU367042"/>
    </source>
</evidence>
<dbReference type="InterPro" id="IPR001921">
    <property type="entry name" value="Ribosomal_eL8_euk"/>
</dbReference>
<dbReference type="OrthoDB" id="29563at2759"/>
<dbReference type="InterPro" id="IPR004038">
    <property type="entry name" value="Ribosomal_eL8/eL30/eS12/Gad45"/>
</dbReference>
<dbReference type="InterPro" id="IPR050257">
    <property type="entry name" value="eL8/uL1-like"/>
</dbReference>